<feature type="transmembrane region" description="Helical" evidence="1">
    <location>
        <begin position="140"/>
        <end position="162"/>
    </location>
</feature>
<feature type="transmembrane region" description="Helical" evidence="1">
    <location>
        <begin position="21"/>
        <end position="44"/>
    </location>
</feature>
<feature type="transmembrane region" description="Helical" evidence="1">
    <location>
        <begin position="105"/>
        <end position="128"/>
    </location>
</feature>
<dbReference type="AlphaFoldDB" id="A0A511ZAW3"/>
<evidence type="ECO:0000256" key="1">
    <source>
        <dbReference type="SAM" id="Phobius"/>
    </source>
</evidence>
<organism evidence="3 4">
    <name type="scientific">Sporosarcina luteola</name>
    <dbReference type="NCBI Taxonomy" id="582850"/>
    <lineage>
        <taxon>Bacteria</taxon>
        <taxon>Bacillati</taxon>
        <taxon>Bacillota</taxon>
        <taxon>Bacilli</taxon>
        <taxon>Bacillales</taxon>
        <taxon>Caryophanaceae</taxon>
        <taxon>Sporosarcina</taxon>
    </lineage>
</organism>
<proteinExistence type="predicted"/>
<evidence type="ECO:0000313" key="4">
    <source>
        <dbReference type="Proteomes" id="UP000321901"/>
    </source>
</evidence>
<dbReference type="RefSeq" id="WP_147059551.1">
    <property type="nucleotide sequence ID" value="NZ_BJYL01000039.1"/>
</dbReference>
<dbReference type="EMBL" id="BJYL01000039">
    <property type="protein sequence ID" value="GEN84579.1"/>
    <property type="molecule type" value="Genomic_DNA"/>
</dbReference>
<dbReference type="Pfam" id="PF07853">
    <property type="entry name" value="DUF1648"/>
    <property type="match status" value="1"/>
</dbReference>
<name>A0A511ZAW3_9BACL</name>
<protein>
    <recommendedName>
        <fullName evidence="2">DUF1648 domain-containing protein</fullName>
    </recommendedName>
</protein>
<reference evidence="3 4" key="1">
    <citation type="submission" date="2019-07" db="EMBL/GenBank/DDBJ databases">
        <title>Whole genome shotgun sequence of Sporosarcina luteola NBRC 105378.</title>
        <authorList>
            <person name="Hosoyama A."/>
            <person name="Uohara A."/>
            <person name="Ohji S."/>
            <person name="Ichikawa N."/>
        </authorList>
    </citation>
    <scope>NUCLEOTIDE SEQUENCE [LARGE SCALE GENOMIC DNA]</scope>
    <source>
        <strain evidence="3 4">NBRC 105378</strain>
    </source>
</reference>
<evidence type="ECO:0000259" key="2">
    <source>
        <dbReference type="Pfam" id="PF07853"/>
    </source>
</evidence>
<dbReference type="InterPro" id="IPR012867">
    <property type="entry name" value="DUF1648"/>
</dbReference>
<keyword evidence="1" id="KW-0812">Transmembrane</keyword>
<accession>A0A511ZAW3</accession>
<keyword evidence="4" id="KW-1185">Reference proteome</keyword>
<keyword evidence="1" id="KW-0472">Membrane</keyword>
<dbReference type="Proteomes" id="UP000321901">
    <property type="component" value="Unassembled WGS sequence"/>
</dbReference>
<comment type="caution">
    <text evidence="3">The sequence shown here is derived from an EMBL/GenBank/DDBJ whole genome shotgun (WGS) entry which is preliminary data.</text>
</comment>
<dbReference type="OrthoDB" id="9808690at2"/>
<gene>
    <name evidence="3" type="ORF">SLU01_28910</name>
</gene>
<sequence>MDKFSYNKPKLKIPKSPLQKALDILASIAFAAGIVHLIAVWGQLPDQVPAHYNGAGEIDRWGSKWELILLPTIAAFLAVFMTFLEKHPEWHNYMNLNEGNIEFQYRNSILLLNVMKNECVLLFVYLNYQTVQVALGQAESLGILFLPIFLAVFFGSMIFFIVRSIKHK</sequence>
<feature type="transmembrane region" description="Helical" evidence="1">
    <location>
        <begin position="64"/>
        <end position="84"/>
    </location>
</feature>
<feature type="domain" description="DUF1648" evidence="2">
    <location>
        <begin position="30"/>
        <end position="74"/>
    </location>
</feature>
<evidence type="ECO:0000313" key="3">
    <source>
        <dbReference type="EMBL" id="GEN84579.1"/>
    </source>
</evidence>
<keyword evidence="1" id="KW-1133">Transmembrane helix</keyword>